<dbReference type="RefSeq" id="WP_114688252.1">
    <property type="nucleotide sequence ID" value="NZ_QQNB01000003.1"/>
</dbReference>
<gene>
    <name evidence="2" type="ORF">DVW87_12965</name>
</gene>
<organism evidence="2 3">
    <name type="scientific">Sphingomonas aracearum</name>
    <dbReference type="NCBI Taxonomy" id="2283317"/>
    <lineage>
        <taxon>Bacteria</taxon>
        <taxon>Pseudomonadati</taxon>
        <taxon>Pseudomonadota</taxon>
        <taxon>Alphaproteobacteria</taxon>
        <taxon>Sphingomonadales</taxon>
        <taxon>Sphingomonadaceae</taxon>
        <taxon>Sphingomonas</taxon>
    </lineage>
</organism>
<proteinExistence type="predicted"/>
<evidence type="ECO:0000256" key="1">
    <source>
        <dbReference type="SAM" id="Phobius"/>
    </source>
</evidence>
<accession>A0A369VS66</accession>
<keyword evidence="1" id="KW-1133">Transmembrane helix</keyword>
<keyword evidence="1" id="KW-0812">Transmembrane</keyword>
<evidence type="ECO:0000313" key="2">
    <source>
        <dbReference type="EMBL" id="RDE04515.1"/>
    </source>
</evidence>
<comment type="caution">
    <text evidence="2">The sequence shown here is derived from an EMBL/GenBank/DDBJ whole genome shotgun (WGS) entry which is preliminary data.</text>
</comment>
<name>A0A369VS66_9SPHN</name>
<sequence>MAVIFGFAIFALVLVVLLMVMAAALVGLLLLPLLVGGLAALVAVATGTADPVPVALVAALVTLLVTRKRRGNRRVRAKRERPAQVIVENRPTAPPSPLAPTWRRARQLAPRHARRLEAAELAGAALLRDAEAQPLDLDLHEAAMLLTRHAPDLVASAESLCAADPAARERCTEEMVAGLEELAGVTGEYATRRRSRLHDSFATIRRHIADRTGSATR</sequence>
<feature type="transmembrane region" description="Helical" evidence="1">
    <location>
        <begin position="38"/>
        <end position="66"/>
    </location>
</feature>
<reference evidence="2 3" key="1">
    <citation type="submission" date="2018-07" db="EMBL/GenBank/DDBJ databases">
        <title>a novel species of Sphingomonas isolated from the rhizosphere soil of Araceae plant.</title>
        <authorList>
            <person name="Zhiyong W."/>
            <person name="Qinglan Z."/>
            <person name="Zhiwei F."/>
            <person name="Ding X."/>
            <person name="Gejiao W."/>
            <person name="Shixue Z."/>
        </authorList>
    </citation>
    <scope>NUCLEOTIDE SEQUENCE [LARGE SCALE GENOMIC DNA]</scope>
    <source>
        <strain evidence="2 3">WZY 27</strain>
    </source>
</reference>
<dbReference type="AlphaFoldDB" id="A0A369VS66"/>
<dbReference type="Proteomes" id="UP000253918">
    <property type="component" value="Unassembled WGS sequence"/>
</dbReference>
<keyword evidence="3" id="KW-1185">Reference proteome</keyword>
<evidence type="ECO:0000313" key="3">
    <source>
        <dbReference type="Proteomes" id="UP000253918"/>
    </source>
</evidence>
<protein>
    <submittedName>
        <fullName evidence="2">Uncharacterized protein</fullName>
    </submittedName>
</protein>
<dbReference type="EMBL" id="QQNB01000003">
    <property type="protein sequence ID" value="RDE04515.1"/>
    <property type="molecule type" value="Genomic_DNA"/>
</dbReference>
<keyword evidence="1" id="KW-0472">Membrane</keyword>